<protein>
    <submittedName>
        <fullName evidence="2">Uncharacterized protein</fullName>
    </submittedName>
</protein>
<feature type="transmembrane region" description="Helical" evidence="1">
    <location>
        <begin position="433"/>
        <end position="452"/>
    </location>
</feature>
<evidence type="ECO:0000313" key="3">
    <source>
        <dbReference type="Proteomes" id="UP000204391"/>
    </source>
</evidence>
<proteinExistence type="predicted"/>
<dbReference type="EMBL" id="CP022437">
    <property type="protein sequence ID" value="ASN05448.1"/>
    <property type="molecule type" value="Genomic_DNA"/>
</dbReference>
<sequence length="522" mass="59669">MNRNLLKQLYWIIPGIIIIFGLTLLFSQNFSKVTEPPAPNWSRSLTISKTDVNRLPPIKQTKDGAYIITSFEGGKLATTTINSEFLVQDKKTYDIPVNKWTQVYQQGAHLIYFDFTNIYDKNRNKIVSDVERFYPLENTILYVKDKVLYQLSPDNKESTKVMNIDLNKKEIIPQEYENGINILTYATNTDEINITLQQLTNGTVKQKYQTSVPINPGKIVKDVSFALEDQKLGILLQEELEARQGTPKFFNYFMQTTITEQTPQPLQEIRLQDPAGNNDLTEISNVVLTYNDGNPSLLFQANGQTETQYNDNSAFNIYKATINEDGTTATERRSNTPAISVKPQWVNEETIAWLDLDSDGNAINFSSSDIAAISQATGFNQDDWIRTLGKTLGMLTASIFAVAISSVWFIWPIVFIALMYFFRSRTIDRDPVWVFYTGIGIYAIAALVWKNQFFVNNIYINAPNYLTFEGSSYFYMFVFAAISFAIVQIIKRANEWDVTIRIMYFVGIHILLLTTFFGPYVL</sequence>
<evidence type="ECO:0000256" key="1">
    <source>
        <dbReference type="SAM" id="Phobius"/>
    </source>
</evidence>
<organism evidence="2 3">
    <name type="scientific">Virgibacillus necropolis</name>
    <dbReference type="NCBI Taxonomy" id="163877"/>
    <lineage>
        <taxon>Bacteria</taxon>
        <taxon>Bacillati</taxon>
        <taxon>Bacillota</taxon>
        <taxon>Bacilli</taxon>
        <taxon>Bacillales</taxon>
        <taxon>Bacillaceae</taxon>
        <taxon>Virgibacillus</taxon>
    </lineage>
</organism>
<keyword evidence="3" id="KW-1185">Reference proteome</keyword>
<dbReference type="KEGG" id="vne:CFK40_10720"/>
<feature type="transmembrane region" description="Helical" evidence="1">
    <location>
        <begin position="502"/>
        <end position="521"/>
    </location>
</feature>
<dbReference type="RefSeq" id="WP_089532298.1">
    <property type="nucleotide sequence ID" value="NZ_CP022437.1"/>
</dbReference>
<keyword evidence="1" id="KW-0472">Membrane</keyword>
<keyword evidence="1" id="KW-1133">Transmembrane helix</keyword>
<dbReference type="AlphaFoldDB" id="A0A221MCM7"/>
<keyword evidence="1" id="KW-0812">Transmembrane</keyword>
<gene>
    <name evidence="2" type="ORF">CFK40_10720</name>
</gene>
<feature type="transmembrane region" description="Helical" evidence="1">
    <location>
        <begin position="472"/>
        <end position="490"/>
    </location>
</feature>
<feature type="transmembrane region" description="Helical" evidence="1">
    <location>
        <begin position="399"/>
        <end position="421"/>
    </location>
</feature>
<feature type="transmembrane region" description="Helical" evidence="1">
    <location>
        <begin position="9"/>
        <end position="27"/>
    </location>
</feature>
<dbReference type="Proteomes" id="UP000204391">
    <property type="component" value="Chromosome"/>
</dbReference>
<dbReference type="OrthoDB" id="2444734at2"/>
<name>A0A221MCM7_9BACI</name>
<reference evidence="2 3" key="1">
    <citation type="journal article" date="2003" name="Int. J. Syst. Evol. Microbiol.">
        <title>Virgibacillus carmonensis sp. nov., Virgibacillus necropolis sp. nov. and Virgibacillus picturae sp. nov., three novel species isolated from deteriorated mural paintings, transfer of the species of the genus salibacillus to Virgibacillus, as Virgibacillus marismortui comb. nov. and Virgibacillus salexigens comb. nov., and emended description of the genus Virgibacillus.</title>
        <authorList>
            <person name="Heyrman J."/>
            <person name="Logan N.A."/>
            <person name="Busse H.J."/>
            <person name="Balcaen A."/>
            <person name="Lebbe L."/>
            <person name="Rodriguez-Diaz M."/>
            <person name="Swings J."/>
            <person name="De Vos P."/>
        </authorList>
    </citation>
    <scope>NUCLEOTIDE SEQUENCE [LARGE SCALE GENOMIC DNA]</scope>
    <source>
        <strain evidence="2 3">LMG 19488</strain>
    </source>
</reference>
<evidence type="ECO:0000313" key="2">
    <source>
        <dbReference type="EMBL" id="ASN05448.1"/>
    </source>
</evidence>
<accession>A0A221MCM7</accession>